<dbReference type="Gene3D" id="3.10.490.20">
    <property type="match status" value="1"/>
</dbReference>
<dbReference type="PANTHER" id="PTHR22878">
    <property type="entry name" value="DYNEIN HEAVY CHAIN 6, AXONEMAL-LIKE-RELATED"/>
    <property type="match status" value="1"/>
</dbReference>
<proteinExistence type="predicted"/>
<sequence>RFYPLPDIHFLPKKMASHARPHCLEEEEVWLLYECPLYRTPERSGTLSSTGISTNFITVVNLPSLIAPSHWITRGVALLCQLDD</sequence>
<dbReference type="InterPro" id="IPR026983">
    <property type="entry name" value="DHC"/>
</dbReference>
<protein>
    <recommendedName>
        <fullName evidence="1">Dynein heavy chain C-terminal domain-containing protein</fullName>
    </recommendedName>
</protein>
<name>A0A670HY63_PODMU</name>
<dbReference type="AlphaFoldDB" id="A0A670HY63"/>
<keyword evidence="3" id="KW-1185">Reference proteome</keyword>
<dbReference type="GO" id="GO:0051959">
    <property type="term" value="F:dynein light intermediate chain binding"/>
    <property type="evidence" value="ECO:0007669"/>
    <property type="project" value="InterPro"/>
</dbReference>
<dbReference type="Ensembl" id="ENSPMRT00000004406.1">
    <property type="protein sequence ID" value="ENSPMRP00000004130.1"/>
    <property type="gene ID" value="ENSPMRG00000002825.1"/>
</dbReference>
<dbReference type="InterPro" id="IPR041228">
    <property type="entry name" value="Dynein_C"/>
</dbReference>
<dbReference type="InterPro" id="IPR043160">
    <property type="entry name" value="Dynein_C_barrel"/>
</dbReference>
<dbReference type="GO" id="GO:0007018">
    <property type="term" value="P:microtubule-based movement"/>
    <property type="evidence" value="ECO:0007669"/>
    <property type="project" value="InterPro"/>
</dbReference>
<dbReference type="OMA" id="FKHERIY"/>
<reference evidence="2 3" key="1">
    <citation type="journal article" date="2019" name="Proc. Natl. Acad. Sci. U.S.A.">
        <title>Regulatory changes in pterin and carotenoid genes underlie balanced color polymorphisms in the wall lizard.</title>
        <authorList>
            <person name="Andrade P."/>
            <person name="Pinho C."/>
            <person name="Perez I de Lanuza G."/>
            <person name="Afonso S."/>
            <person name="Brejcha J."/>
            <person name="Rubin C.J."/>
            <person name="Wallerman O."/>
            <person name="Pereira P."/>
            <person name="Sabatino S.J."/>
            <person name="Bellati A."/>
            <person name="Pellitteri-Rosa D."/>
            <person name="Bosakova Z."/>
            <person name="Bunikis I."/>
            <person name="Carretero M.A."/>
            <person name="Feiner N."/>
            <person name="Marsik P."/>
            <person name="Pauperio F."/>
            <person name="Salvi D."/>
            <person name="Soler L."/>
            <person name="While G.M."/>
            <person name="Uller T."/>
            <person name="Font E."/>
            <person name="Andersson L."/>
            <person name="Carneiro M."/>
        </authorList>
    </citation>
    <scope>NUCLEOTIDE SEQUENCE</scope>
</reference>
<evidence type="ECO:0000313" key="3">
    <source>
        <dbReference type="Proteomes" id="UP000472272"/>
    </source>
</evidence>
<reference evidence="2" key="2">
    <citation type="submission" date="2025-08" db="UniProtKB">
        <authorList>
            <consortium name="Ensembl"/>
        </authorList>
    </citation>
    <scope>IDENTIFICATION</scope>
</reference>
<dbReference type="GO" id="GO:0045505">
    <property type="term" value="F:dynein intermediate chain binding"/>
    <property type="evidence" value="ECO:0007669"/>
    <property type="project" value="InterPro"/>
</dbReference>
<feature type="domain" description="Dynein heavy chain C-terminal" evidence="1">
    <location>
        <begin position="2"/>
        <end position="80"/>
    </location>
</feature>
<dbReference type="Pfam" id="PF18199">
    <property type="entry name" value="Dynein_C"/>
    <property type="match status" value="1"/>
</dbReference>
<evidence type="ECO:0000313" key="2">
    <source>
        <dbReference type="Ensembl" id="ENSPMRP00000004130.1"/>
    </source>
</evidence>
<accession>A0A670HY63</accession>
<evidence type="ECO:0000259" key="1">
    <source>
        <dbReference type="Pfam" id="PF18199"/>
    </source>
</evidence>
<organism evidence="2 3">
    <name type="scientific">Podarcis muralis</name>
    <name type="common">Wall lizard</name>
    <name type="synonym">Lacerta muralis</name>
    <dbReference type="NCBI Taxonomy" id="64176"/>
    <lineage>
        <taxon>Eukaryota</taxon>
        <taxon>Metazoa</taxon>
        <taxon>Chordata</taxon>
        <taxon>Craniata</taxon>
        <taxon>Vertebrata</taxon>
        <taxon>Euteleostomi</taxon>
        <taxon>Lepidosauria</taxon>
        <taxon>Squamata</taxon>
        <taxon>Bifurcata</taxon>
        <taxon>Unidentata</taxon>
        <taxon>Episquamata</taxon>
        <taxon>Laterata</taxon>
        <taxon>Lacertibaenia</taxon>
        <taxon>Lacertidae</taxon>
        <taxon>Podarcis</taxon>
    </lineage>
</organism>
<reference evidence="2" key="3">
    <citation type="submission" date="2025-09" db="UniProtKB">
        <authorList>
            <consortium name="Ensembl"/>
        </authorList>
    </citation>
    <scope>IDENTIFICATION</scope>
</reference>
<dbReference type="GO" id="GO:0030286">
    <property type="term" value="C:dynein complex"/>
    <property type="evidence" value="ECO:0007669"/>
    <property type="project" value="InterPro"/>
</dbReference>
<dbReference type="Proteomes" id="UP000472272">
    <property type="component" value="Chromosome 3"/>
</dbReference>
<dbReference type="GeneTree" id="ENSGT00940000165101"/>